<reference evidence="1 2" key="1">
    <citation type="journal article" date="2015" name="Sci. Rep.">
        <title>Bacteriophages of wastewater foaming-associated filamentous Gordonia reduce host levels in raw activated sludge.</title>
        <authorList>
            <person name="Liu M."/>
            <person name="Gill J.J."/>
            <person name="Young R."/>
            <person name="Summer E.J."/>
        </authorList>
    </citation>
    <scope>NUCLEOTIDE SEQUENCE [LARGE SCALE GENOMIC DNA]</scope>
</reference>
<dbReference type="GeneID" id="28800908"/>
<protein>
    <submittedName>
        <fullName evidence="1">Uncharacterized protein</fullName>
    </submittedName>
</protein>
<keyword evidence="2" id="KW-1185">Reference proteome</keyword>
<dbReference type="KEGG" id="vg:28800908"/>
<sequence>MIEYGIRDRYVLIGDEPVGTRRDVAEVKARQASMYHGAWSGDRFEVVQREVTHWRSSPTDEELLRKVCP</sequence>
<name>A0A0E3T710_9CAUD</name>
<dbReference type="Proteomes" id="UP000033018">
    <property type="component" value="Segment"/>
</dbReference>
<organism evidence="1 2">
    <name type="scientific">Gordonia phage Gsput1</name>
    <dbReference type="NCBI Taxonomy" id="1622193"/>
    <lineage>
        <taxon>Viruses</taxon>
        <taxon>Duplodnaviria</taxon>
        <taxon>Heunggongvirae</taxon>
        <taxon>Uroviricota</taxon>
        <taxon>Caudoviricetes</taxon>
        <taxon>Ruthgordonvirinae</taxon>
        <taxon>Gesputvirus</taxon>
        <taxon>Gesputvirus gsput1</taxon>
    </lineage>
</organism>
<dbReference type="EMBL" id="KP790011">
    <property type="protein sequence ID" value="AKC03094.1"/>
    <property type="molecule type" value="Genomic_DNA"/>
</dbReference>
<proteinExistence type="predicted"/>
<evidence type="ECO:0000313" key="2">
    <source>
        <dbReference type="Proteomes" id="UP000033018"/>
    </source>
</evidence>
<evidence type="ECO:0000313" key="1">
    <source>
        <dbReference type="EMBL" id="AKC03094.1"/>
    </source>
</evidence>
<dbReference type="RefSeq" id="YP_009275755.1">
    <property type="nucleotide sequence ID" value="NC_030932.1"/>
</dbReference>
<gene>
    <name evidence="1" type="ORF">Gsput1_69</name>
</gene>
<accession>A0A0E3T710</accession>